<organism evidence="2 3">
    <name type="scientific">Pleurodeles waltl</name>
    <name type="common">Iberian ribbed newt</name>
    <dbReference type="NCBI Taxonomy" id="8319"/>
    <lineage>
        <taxon>Eukaryota</taxon>
        <taxon>Metazoa</taxon>
        <taxon>Chordata</taxon>
        <taxon>Craniata</taxon>
        <taxon>Vertebrata</taxon>
        <taxon>Euteleostomi</taxon>
        <taxon>Amphibia</taxon>
        <taxon>Batrachia</taxon>
        <taxon>Caudata</taxon>
        <taxon>Salamandroidea</taxon>
        <taxon>Salamandridae</taxon>
        <taxon>Pleurodelinae</taxon>
        <taxon>Pleurodeles</taxon>
    </lineage>
</organism>
<comment type="caution">
    <text evidence="2">The sequence shown here is derived from an EMBL/GenBank/DDBJ whole genome shotgun (WGS) entry which is preliminary data.</text>
</comment>
<evidence type="ECO:0000313" key="2">
    <source>
        <dbReference type="EMBL" id="KAJ1192647.1"/>
    </source>
</evidence>
<dbReference type="Proteomes" id="UP001066276">
    <property type="component" value="Chromosome 2_2"/>
</dbReference>
<evidence type="ECO:0000313" key="3">
    <source>
        <dbReference type="Proteomes" id="UP001066276"/>
    </source>
</evidence>
<feature type="region of interest" description="Disordered" evidence="1">
    <location>
        <begin position="1"/>
        <end position="84"/>
    </location>
</feature>
<dbReference type="AlphaFoldDB" id="A0AAV7UY65"/>
<name>A0AAV7UY65_PLEWA</name>
<reference evidence="2" key="1">
    <citation type="journal article" date="2022" name="bioRxiv">
        <title>Sequencing and chromosome-scale assembly of the giantPleurodeles waltlgenome.</title>
        <authorList>
            <person name="Brown T."/>
            <person name="Elewa A."/>
            <person name="Iarovenko S."/>
            <person name="Subramanian E."/>
            <person name="Araus A.J."/>
            <person name="Petzold A."/>
            <person name="Susuki M."/>
            <person name="Suzuki K.-i.T."/>
            <person name="Hayashi T."/>
            <person name="Toyoda A."/>
            <person name="Oliveira C."/>
            <person name="Osipova E."/>
            <person name="Leigh N.D."/>
            <person name="Simon A."/>
            <person name="Yun M.H."/>
        </authorList>
    </citation>
    <scope>NUCLEOTIDE SEQUENCE</scope>
    <source>
        <strain evidence="2">20211129_DDA</strain>
        <tissue evidence="2">Liver</tissue>
    </source>
</reference>
<protein>
    <submittedName>
        <fullName evidence="2">Uncharacterized protein</fullName>
    </submittedName>
</protein>
<proteinExistence type="predicted"/>
<dbReference type="EMBL" id="JANPWB010000004">
    <property type="protein sequence ID" value="KAJ1192647.1"/>
    <property type="molecule type" value="Genomic_DNA"/>
</dbReference>
<feature type="compositionally biased region" description="Basic and acidic residues" evidence="1">
    <location>
        <begin position="50"/>
        <end position="60"/>
    </location>
</feature>
<feature type="compositionally biased region" description="Polar residues" evidence="1">
    <location>
        <begin position="65"/>
        <end position="76"/>
    </location>
</feature>
<accession>A0AAV7UY65</accession>
<gene>
    <name evidence="2" type="ORF">NDU88_001953</name>
</gene>
<sequence>MTAPSRATGARWQGTGRSTSMAQRKFSKTSKDTEQGGASHLIAQGDETLSEDRSSEREEGLGASTAATSGTCQEQTAAHDGKTQVQKCSSFALTRTAHQKYQGDAWLRYDEGFREKIQIGPVIE</sequence>
<keyword evidence="3" id="KW-1185">Reference proteome</keyword>
<evidence type="ECO:0000256" key="1">
    <source>
        <dbReference type="SAM" id="MobiDB-lite"/>
    </source>
</evidence>